<dbReference type="InterPro" id="IPR023635">
    <property type="entry name" value="Peptide_deformylase"/>
</dbReference>
<sequence>MAILNILRYPDPRLHIVAKPVAQVDERIRRLVDDMLETMYDAEGVGLAATQVDVHERVLVIDTSNERDTPRVLINPELVKTSAEFTEGEEGCLSVPQIYDKVPRYSRVTVRALNREGESYEFEAEGLLAVCVQHEMDHLMGKVFVEYLSPLKRERIKTKLAKKAREDAQLAQRR</sequence>
<dbReference type="Proteomes" id="UP000562027">
    <property type="component" value="Unassembled WGS sequence"/>
</dbReference>
<comment type="cofactor">
    <cofactor evidence="6">
        <name>Fe(2+)</name>
        <dbReference type="ChEBI" id="CHEBI:29033"/>
    </cofactor>
    <text evidence="6">Binds 1 Fe(2+) ion.</text>
</comment>
<dbReference type="NCBIfam" id="TIGR00079">
    <property type="entry name" value="pept_deformyl"/>
    <property type="match status" value="1"/>
</dbReference>
<evidence type="ECO:0000256" key="3">
    <source>
        <dbReference type="ARBA" id="ARBA00022801"/>
    </source>
</evidence>
<dbReference type="GO" id="GO:0042586">
    <property type="term" value="F:peptide deformylase activity"/>
    <property type="evidence" value="ECO:0007669"/>
    <property type="project" value="UniProtKB-UniRule"/>
</dbReference>
<comment type="catalytic activity">
    <reaction evidence="6">
        <text>N-terminal N-formyl-L-methionyl-[peptide] + H2O = N-terminal L-methionyl-[peptide] + formate</text>
        <dbReference type="Rhea" id="RHEA:24420"/>
        <dbReference type="Rhea" id="RHEA-COMP:10639"/>
        <dbReference type="Rhea" id="RHEA-COMP:10640"/>
        <dbReference type="ChEBI" id="CHEBI:15377"/>
        <dbReference type="ChEBI" id="CHEBI:15740"/>
        <dbReference type="ChEBI" id="CHEBI:49298"/>
        <dbReference type="ChEBI" id="CHEBI:64731"/>
        <dbReference type="EC" id="3.5.1.88"/>
    </reaction>
</comment>
<dbReference type="RefSeq" id="WP_184303655.1">
    <property type="nucleotide sequence ID" value="NZ_JACHLP010000010.1"/>
</dbReference>
<organism evidence="7 8">
    <name type="scientific">Roseateles oligotrophus</name>
    <dbReference type="NCBI Taxonomy" id="1769250"/>
    <lineage>
        <taxon>Bacteria</taxon>
        <taxon>Pseudomonadati</taxon>
        <taxon>Pseudomonadota</taxon>
        <taxon>Betaproteobacteria</taxon>
        <taxon>Burkholderiales</taxon>
        <taxon>Sphaerotilaceae</taxon>
        <taxon>Roseateles</taxon>
    </lineage>
</organism>
<keyword evidence="3 6" id="KW-0378">Hydrolase</keyword>
<evidence type="ECO:0000256" key="2">
    <source>
        <dbReference type="ARBA" id="ARBA00022723"/>
    </source>
</evidence>
<feature type="binding site" evidence="6">
    <location>
        <position position="138"/>
    </location>
    <ligand>
        <name>Fe cation</name>
        <dbReference type="ChEBI" id="CHEBI:24875"/>
    </ligand>
</feature>
<name>A0A840LBK6_9BURK</name>
<dbReference type="Gene3D" id="3.90.45.10">
    <property type="entry name" value="Peptide deformylase"/>
    <property type="match status" value="1"/>
</dbReference>
<keyword evidence="8" id="KW-1185">Reference proteome</keyword>
<dbReference type="GO" id="GO:0046872">
    <property type="term" value="F:metal ion binding"/>
    <property type="evidence" value="ECO:0007669"/>
    <property type="project" value="UniProtKB-KW"/>
</dbReference>
<dbReference type="Pfam" id="PF01327">
    <property type="entry name" value="Pep_deformylase"/>
    <property type="match status" value="1"/>
</dbReference>
<dbReference type="AlphaFoldDB" id="A0A840LBK6"/>
<dbReference type="PRINTS" id="PR01576">
    <property type="entry name" value="PDEFORMYLASE"/>
</dbReference>
<proteinExistence type="inferred from homology"/>
<dbReference type="EC" id="3.5.1.88" evidence="6"/>
<dbReference type="SUPFAM" id="SSF56420">
    <property type="entry name" value="Peptide deformylase"/>
    <property type="match status" value="1"/>
</dbReference>
<dbReference type="PANTHER" id="PTHR10458">
    <property type="entry name" value="PEPTIDE DEFORMYLASE"/>
    <property type="match status" value="1"/>
</dbReference>
<dbReference type="PIRSF" id="PIRSF004749">
    <property type="entry name" value="Pep_def"/>
    <property type="match status" value="1"/>
</dbReference>
<comment type="similarity">
    <text evidence="1 6">Belongs to the polypeptide deformylase family.</text>
</comment>
<gene>
    <name evidence="6" type="primary">def</name>
    <name evidence="7" type="ORF">HNP55_004102</name>
</gene>
<dbReference type="EMBL" id="JACHLP010000010">
    <property type="protein sequence ID" value="MBB4845550.1"/>
    <property type="molecule type" value="Genomic_DNA"/>
</dbReference>
<dbReference type="CDD" id="cd00487">
    <property type="entry name" value="Pep_deformylase"/>
    <property type="match status" value="1"/>
</dbReference>
<evidence type="ECO:0000256" key="5">
    <source>
        <dbReference type="ARBA" id="ARBA00023004"/>
    </source>
</evidence>
<accession>A0A840LBK6</accession>
<dbReference type="PANTHER" id="PTHR10458:SF22">
    <property type="entry name" value="PEPTIDE DEFORMYLASE"/>
    <property type="match status" value="1"/>
</dbReference>
<reference evidence="7 8" key="1">
    <citation type="submission" date="2020-08" db="EMBL/GenBank/DDBJ databases">
        <title>Functional genomics of gut bacteria from endangered species of beetles.</title>
        <authorList>
            <person name="Carlos-Shanley C."/>
        </authorList>
    </citation>
    <scope>NUCLEOTIDE SEQUENCE [LARGE SCALE GENOMIC DNA]</scope>
    <source>
        <strain evidence="7 8">S00239</strain>
    </source>
</reference>
<evidence type="ECO:0000256" key="4">
    <source>
        <dbReference type="ARBA" id="ARBA00022917"/>
    </source>
</evidence>
<feature type="active site" evidence="6">
    <location>
        <position position="135"/>
    </location>
</feature>
<evidence type="ECO:0000256" key="6">
    <source>
        <dbReference type="HAMAP-Rule" id="MF_00163"/>
    </source>
</evidence>
<feature type="binding site" evidence="6">
    <location>
        <position position="134"/>
    </location>
    <ligand>
        <name>Fe cation</name>
        <dbReference type="ChEBI" id="CHEBI:24875"/>
    </ligand>
</feature>
<evidence type="ECO:0000256" key="1">
    <source>
        <dbReference type="ARBA" id="ARBA00010759"/>
    </source>
</evidence>
<dbReference type="GO" id="GO:0006412">
    <property type="term" value="P:translation"/>
    <property type="evidence" value="ECO:0007669"/>
    <property type="project" value="UniProtKB-UniRule"/>
</dbReference>
<dbReference type="NCBIfam" id="NF001159">
    <property type="entry name" value="PRK00150.1-3"/>
    <property type="match status" value="1"/>
</dbReference>
<dbReference type="HAMAP" id="MF_00163">
    <property type="entry name" value="Pep_deformylase"/>
    <property type="match status" value="1"/>
</dbReference>
<feature type="binding site" evidence="6">
    <location>
        <position position="92"/>
    </location>
    <ligand>
        <name>Fe cation</name>
        <dbReference type="ChEBI" id="CHEBI:24875"/>
    </ligand>
</feature>
<evidence type="ECO:0000313" key="8">
    <source>
        <dbReference type="Proteomes" id="UP000562027"/>
    </source>
</evidence>
<keyword evidence="2 6" id="KW-0479">Metal-binding</keyword>
<comment type="caution">
    <text evidence="7">The sequence shown here is derived from an EMBL/GenBank/DDBJ whole genome shotgun (WGS) entry which is preliminary data.</text>
</comment>
<dbReference type="FunFam" id="3.90.45.10:FF:000001">
    <property type="entry name" value="Peptide deformylase"/>
    <property type="match status" value="1"/>
</dbReference>
<evidence type="ECO:0000313" key="7">
    <source>
        <dbReference type="EMBL" id="MBB4845550.1"/>
    </source>
</evidence>
<keyword evidence="4 6" id="KW-0648">Protein biosynthesis</keyword>
<dbReference type="InterPro" id="IPR036821">
    <property type="entry name" value="Peptide_deformylase_sf"/>
</dbReference>
<comment type="function">
    <text evidence="6">Removes the formyl group from the N-terminal Met of newly synthesized proteins. Requires at least a dipeptide for an efficient rate of reaction. N-terminal L-methionine is a prerequisite for activity but the enzyme has broad specificity at other positions.</text>
</comment>
<keyword evidence="5 6" id="KW-0408">Iron</keyword>
<protein>
    <recommendedName>
        <fullName evidence="6">Peptide deformylase</fullName>
        <shortName evidence="6">PDF</shortName>
        <ecNumber evidence="6">3.5.1.88</ecNumber>
    </recommendedName>
    <alternativeName>
        <fullName evidence="6">Polypeptide deformylase</fullName>
    </alternativeName>
</protein>